<dbReference type="Pfam" id="PF08892">
    <property type="entry name" value="YqcI_YcgG"/>
    <property type="match status" value="1"/>
</dbReference>
<dbReference type="PANTHER" id="PTHR40045:SF1">
    <property type="entry name" value="YQCI_YCGG FAMILY PROTEIN"/>
    <property type="match status" value="1"/>
</dbReference>
<dbReference type="PANTHER" id="PTHR40045">
    <property type="entry name" value="YCGG FAMILY PROTEIN"/>
    <property type="match status" value="1"/>
</dbReference>
<keyword evidence="2" id="KW-1185">Reference proteome</keyword>
<evidence type="ECO:0000313" key="1">
    <source>
        <dbReference type="EMBL" id="MDT0293024.1"/>
    </source>
</evidence>
<dbReference type="InterPro" id="IPR014988">
    <property type="entry name" value="Uncharacterised_YqcI/YcgG"/>
</dbReference>
<proteinExistence type="predicted"/>
<reference evidence="2" key="1">
    <citation type="submission" date="2023-07" db="EMBL/GenBank/DDBJ databases">
        <title>Isolating and identifying novel microbial strains from the Mariana Trench.</title>
        <authorList>
            <person name="Fu H."/>
        </authorList>
    </citation>
    <scope>NUCLEOTIDE SEQUENCE [LARGE SCALE GENOMIC DNA]</scope>
    <source>
        <strain evidence="2">T-y2</strain>
    </source>
</reference>
<gene>
    <name evidence="1" type="primary">gntA</name>
    <name evidence="1" type="ORF">RLT85_00065</name>
</gene>
<dbReference type="NCBIfam" id="NF041366">
    <property type="entry name" value="GntA_guanitoxin"/>
    <property type="match status" value="1"/>
</dbReference>
<sequence length="221" mass="25459">MMIDSIDNKNDIVSMVRDFILDDHPCVMAQSVIADDNVTIESYGTMQGFCPNNLLNDLKEYVADVEENSMKFQSFIATFEDSHFETEKDFENALWKLLHTLHSIDTHPWDKTTSPDTTSSKFSFSLLGTSFYIVGMHPNSSRFARSSPFPMIVFNLHSQFELLRSVGRYSRVRDLIRKRDKAFQGSVNPMLEDFGTNSEARQYSGRAVEDDWKCPYNFKSE</sequence>
<dbReference type="Proteomes" id="UP001182991">
    <property type="component" value="Unassembled WGS sequence"/>
</dbReference>
<accession>A0ABU2KE89</accession>
<protein>
    <submittedName>
        <fullName evidence="1">Guanitoxin biosynthesis heme-dependent pre-guanitoxin N-hydroxylase GntA</fullName>
    </submittedName>
</protein>
<evidence type="ECO:0000313" key="2">
    <source>
        <dbReference type="Proteomes" id="UP001182991"/>
    </source>
</evidence>
<comment type="caution">
    <text evidence="1">The sequence shown here is derived from an EMBL/GenBank/DDBJ whole genome shotgun (WGS) entry which is preliminary data.</text>
</comment>
<dbReference type="EMBL" id="JAVRBG010000001">
    <property type="protein sequence ID" value="MDT0293024.1"/>
    <property type="molecule type" value="Genomic_DNA"/>
</dbReference>
<organism evidence="1 2">
    <name type="scientific">Mesonia ostreae</name>
    <dbReference type="NCBI Taxonomy" id="861110"/>
    <lineage>
        <taxon>Bacteria</taxon>
        <taxon>Pseudomonadati</taxon>
        <taxon>Bacteroidota</taxon>
        <taxon>Flavobacteriia</taxon>
        <taxon>Flavobacteriales</taxon>
        <taxon>Flavobacteriaceae</taxon>
        <taxon>Mesonia</taxon>
    </lineage>
</organism>
<name>A0ABU2KE89_9FLAO</name>
<dbReference type="RefSeq" id="WP_311400002.1">
    <property type="nucleotide sequence ID" value="NZ_JAVRBG010000001.1"/>
</dbReference>